<keyword evidence="4" id="KW-0472">Membrane</keyword>
<dbReference type="Gene3D" id="1.25.40.900">
    <property type="match status" value="1"/>
</dbReference>
<comment type="caution">
    <text evidence="8">The sequence shown here is derived from an EMBL/GenBank/DDBJ whole genome shotgun (WGS) entry which is preliminary data.</text>
</comment>
<keyword evidence="3" id="KW-0732">Signal</keyword>
<dbReference type="RefSeq" id="WP_148920969.1">
    <property type="nucleotide sequence ID" value="NZ_VTAV01000020.1"/>
</dbReference>
<evidence type="ECO:0000313" key="9">
    <source>
        <dbReference type="Proteomes" id="UP000322362"/>
    </source>
</evidence>
<dbReference type="Pfam" id="PF07980">
    <property type="entry name" value="SusD_RagB"/>
    <property type="match status" value="1"/>
</dbReference>
<evidence type="ECO:0000256" key="5">
    <source>
        <dbReference type="ARBA" id="ARBA00023237"/>
    </source>
</evidence>
<dbReference type="Gene3D" id="2.20.20.130">
    <property type="match status" value="1"/>
</dbReference>
<accession>A0A5D4GWK7</accession>
<protein>
    <submittedName>
        <fullName evidence="8">RagB/SusD family nutrient uptake outer membrane protein</fullName>
    </submittedName>
</protein>
<comment type="similarity">
    <text evidence="2">Belongs to the SusD family.</text>
</comment>
<dbReference type="SUPFAM" id="SSF48452">
    <property type="entry name" value="TPR-like"/>
    <property type="match status" value="1"/>
</dbReference>
<dbReference type="Pfam" id="PF14322">
    <property type="entry name" value="SusD-like_3"/>
    <property type="match status" value="1"/>
</dbReference>
<feature type="domain" description="RagB/SusD" evidence="6">
    <location>
        <begin position="337"/>
        <end position="473"/>
    </location>
</feature>
<evidence type="ECO:0000256" key="1">
    <source>
        <dbReference type="ARBA" id="ARBA00004442"/>
    </source>
</evidence>
<evidence type="ECO:0000256" key="2">
    <source>
        <dbReference type="ARBA" id="ARBA00006275"/>
    </source>
</evidence>
<dbReference type="InterPro" id="IPR012944">
    <property type="entry name" value="SusD_RagB_dom"/>
</dbReference>
<gene>
    <name evidence="8" type="ORF">FXV77_19775</name>
</gene>
<dbReference type="InterPro" id="IPR011990">
    <property type="entry name" value="TPR-like_helical_dom_sf"/>
</dbReference>
<dbReference type="AlphaFoldDB" id="A0A5D4GWK7"/>
<keyword evidence="5" id="KW-0998">Cell outer membrane</keyword>
<evidence type="ECO:0000313" key="8">
    <source>
        <dbReference type="EMBL" id="TYR32239.1"/>
    </source>
</evidence>
<evidence type="ECO:0000259" key="6">
    <source>
        <dbReference type="Pfam" id="PF07980"/>
    </source>
</evidence>
<name>A0A5D4GWK7_9SPHI</name>
<dbReference type="CDD" id="cd08977">
    <property type="entry name" value="SusD"/>
    <property type="match status" value="1"/>
</dbReference>
<dbReference type="InterPro" id="IPR033985">
    <property type="entry name" value="SusD-like_N"/>
</dbReference>
<dbReference type="Gene3D" id="1.25.40.390">
    <property type="match status" value="1"/>
</dbReference>
<evidence type="ECO:0000256" key="4">
    <source>
        <dbReference type="ARBA" id="ARBA00023136"/>
    </source>
</evidence>
<keyword evidence="9" id="KW-1185">Reference proteome</keyword>
<sequence length="475" mass="52799">MKILSTYLRTFLLAMVFLGTSCSSSFLELKNPQALPLRGTIKDLATLTTASEGVYAQFKGTDYYNRTFILLPDLLGDNVFISRSNTGKYLDHDIFAVTNDNGYVLGAWAAMYRVIVNANMAISEGEALAASDNATKQIIGELYAARALAYFDLVRMFAQPYNFTADASHLGVPIVTEPNFEIISPPRSTVKEVYDQIISDLQHALSLLNTAQKPAHFTPTAANALLAKVYLYTADWSNAEKYATDAISGPYSLLTTTNYVGSWNANFSVESLLEIANLATDNAGVNSISYLYEQAGYGEALATADLYETYTATDIRRQLINVGVRNVTFENPAYFVKKYPKGGSTNDDNIKVLRLSEVYLIRAEARAELGKTDASKNALAQQDLNMIVQRADTEAEEVTLTGDALVERILLERRKELAFEGNRFFDLTRRKKDVNHIRSLEEVVYTYPNEKFVMPIPIAETNANDNIIQNPGWTQ</sequence>
<feature type="domain" description="SusD-like N-terminal" evidence="7">
    <location>
        <begin position="26"/>
        <end position="231"/>
    </location>
</feature>
<reference evidence="8 9" key="1">
    <citation type="submission" date="2019-08" db="EMBL/GenBank/DDBJ databases">
        <title>Phlebobacter frassis gen. nov. sp. nov., a new member of family Sphingobacteriaceae isolated from sand fly rearing media.</title>
        <authorList>
            <person name="Kakumanu M.L."/>
            <person name="Marayati B.F."/>
            <person name="Wada-Katsumata A."/>
            <person name="Wasserberg G."/>
            <person name="Schal C."/>
            <person name="Apperson C.S."/>
            <person name="Ponnusamy L."/>
        </authorList>
    </citation>
    <scope>NUCLEOTIDE SEQUENCE [LARGE SCALE GENOMIC DNA]</scope>
    <source>
        <strain evidence="8 9">SSI9</strain>
    </source>
</reference>
<proteinExistence type="inferred from homology"/>
<organism evidence="8 9">
    <name type="scientific">Sphingobacterium phlebotomi</name>
    <dbReference type="NCBI Taxonomy" id="2605433"/>
    <lineage>
        <taxon>Bacteria</taxon>
        <taxon>Pseudomonadati</taxon>
        <taxon>Bacteroidota</taxon>
        <taxon>Sphingobacteriia</taxon>
        <taxon>Sphingobacteriales</taxon>
        <taxon>Sphingobacteriaceae</taxon>
        <taxon>Sphingobacterium</taxon>
    </lineage>
</organism>
<comment type="subcellular location">
    <subcellularLocation>
        <location evidence="1">Cell outer membrane</location>
    </subcellularLocation>
</comment>
<dbReference type="PROSITE" id="PS51257">
    <property type="entry name" value="PROKAR_LIPOPROTEIN"/>
    <property type="match status" value="1"/>
</dbReference>
<dbReference type="Proteomes" id="UP000322362">
    <property type="component" value="Unassembled WGS sequence"/>
</dbReference>
<dbReference type="GO" id="GO:0009279">
    <property type="term" value="C:cell outer membrane"/>
    <property type="evidence" value="ECO:0007669"/>
    <property type="project" value="UniProtKB-SubCell"/>
</dbReference>
<dbReference type="EMBL" id="VTAV01000020">
    <property type="protein sequence ID" value="TYR32239.1"/>
    <property type="molecule type" value="Genomic_DNA"/>
</dbReference>
<evidence type="ECO:0000259" key="7">
    <source>
        <dbReference type="Pfam" id="PF14322"/>
    </source>
</evidence>
<evidence type="ECO:0000256" key="3">
    <source>
        <dbReference type="ARBA" id="ARBA00022729"/>
    </source>
</evidence>